<keyword evidence="7" id="KW-0547">Nucleotide-binding</keyword>
<dbReference type="Gene3D" id="1.10.287.130">
    <property type="match status" value="1"/>
</dbReference>
<keyword evidence="9" id="KW-0067">ATP-binding</keyword>
<dbReference type="InterPro" id="IPR003660">
    <property type="entry name" value="HAMP_dom"/>
</dbReference>
<dbReference type="SMART" id="SM00387">
    <property type="entry name" value="HATPase_c"/>
    <property type="match status" value="1"/>
</dbReference>
<evidence type="ECO:0000259" key="11">
    <source>
        <dbReference type="PROSITE" id="PS50885"/>
    </source>
</evidence>
<keyword evidence="4" id="KW-1003">Cell membrane</keyword>
<accession>A0A832MKE5</accession>
<dbReference type="InterPro" id="IPR036890">
    <property type="entry name" value="HATPase_C_sf"/>
</dbReference>
<dbReference type="GO" id="GO:0005524">
    <property type="term" value="F:ATP binding"/>
    <property type="evidence" value="ECO:0007669"/>
    <property type="project" value="UniProtKB-KW"/>
</dbReference>
<evidence type="ECO:0000256" key="4">
    <source>
        <dbReference type="ARBA" id="ARBA00022475"/>
    </source>
</evidence>
<evidence type="ECO:0000256" key="9">
    <source>
        <dbReference type="ARBA" id="ARBA00022840"/>
    </source>
</evidence>
<name>A0A832MKE5_UNCEI</name>
<evidence type="ECO:0000256" key="3">
    <source>
        <dbReference type="ARBA" id="ARBA00012438"/>
    </source>
</evidence>
<evidence type="ECO:0000256" key="1">
    <source>
        <dbReference type="ARBA" id="ARBA00000085"/>
    </source>
</evidence>
<comment type="catalytic activity">
    <reaction evidence="1">
        <text>ATP + protein L-histidine = ADP + protein N-phospho-L-histidine.</text>
        <dbReference type="EC" id="2.7.13.3"/>
    </reaction>
</comment>
<dbReference type="InterPro" id="IPR005467">
    <property type="entry name" value="His_kinase_dom"/>
</dbReference>
<dbReference type="Gene3D" id="6.10.340.10">
    <property type="match status" value="1"/>
</dbReference>
<keyword evidence="6" id="KW-0808">Transferase</keyword>
<dbReference type="Pfam" id="PF00672">
    <property type="entry name" value="HAMP"/>
    <property type="match status" value="1"/>
</dbReference>
<organism evidence="12">
    <name type="scientific">Eiseniibacteriota bacterium</name>
    <dbReference type="NCBI Taxonomy" id="2212470"/>
    <lineage>
        <taxon>Bacteria</taxon>
        <taxon>Candidatus Eiseniibacteriota</taxon>
    </lineage>
</organism>
<evidence type="ECO:0000256" key="6">
    <source>
        <dbReference type="ARBA" id="ARBA00022679"/>
    </source>
</evidence>
<feature type="domain" description="HAMP" evidence="11">
    <location>
        <begin position="224"/>
        <end position="276"/>
    </location>
</feature>
<dbReference type="SMART" id="SM00388">
    <property type="entry name" value="HisKA"/>
    <property type="match status" value="1"/>
</dbReference>
<dbReference type="InterPro" id="IPR036097">
    <property type="entry name" value="HisK_dim/P_sf"/>
</dbReference>
<dbReference type="Pfam" id="PF02518">
    <property type="entry name" value="HATPase_c"/>
    <property type="match status" value="1"/>
</dbReference>
<dbReference type="SUPFAM" id="SSF47384">
    <property type="entry name" value="Homodimeric domain of signal transducing histidine kinase"/>
    <property type="match status" value="1"/>
</dbReference>
<dbReference type="EMBL" id="DSQF01000020">
    <property type="protein sequence ID" value="HGZ43717.1"/>
    <property type="molecule type" value="Genomic_DNA"/>
</dbReference>
<keyword evidence="8" id="KW-0418">Kinase</keyword>
<dbReference type="InterPro" id="IPR004358">
    <property type="entry name" value="Sig_transdc_His_kin-like_C"/>
</dbReference>
<proteinExistence type="predicted"/>
<protein>
    <recommendedName>
        <fullName evidence="3">histidine kinase</fullName>
        <ecNumber evidence="3">2.7.13.3</ecNumber>
    </recommendedName>
</protein>
<dbReference type="GO" id="GO:0005886">
    <property type="term" value="C:plasma membrane"/>
    <property type="evidence" value="ECO:0007669"/>
    <property type="project" value="UniProtKB-SubCell"/>
</dbReference>
<evidence type="ECO:0000313" key="12">
    <source>
        <dbReference type="EMBL" id="HGZ43717.1"/>
    </source>
</evidence>
<dbReference type="CDD" id="cd00082">
    <property type="entry name" value="HisKA"/>
    <property type="match status" value="1"/>
</dbReference>
<dbReference type="Pfam" id="PF00512">
    <property type="entry name" value="HisKA"/>
    <property type="match status" value="1"/>
</dbReference>
<comment type="subcellular location">
    <subcellularLocation>
        <location evidence="2">Cell membrane</location>
        <topology evidence="2">Multi-pass membrane protein</topology>
    </subcellularLocation>
</comment>
<sequence length="506" mass="54628">MTLRARLLVALLAMALVPVALFTLVMLDQLDRSARRWVQPGVERALESGLETTRSGLARLEGVALATAETWATEGLRPPLDDAARAERARALQATGLDVLQLYRREAGAWRLADQVVPPAVLAPPRPDLGAEVALALDSTWVVHSTAGVLAGVARVDSGVALAVGWWIAPDHPERVAEVGEGLGRYRQLGLLVPLQRRWVWALGLGLVLTLAAVAVPVASRLAAGMSRPLAELSAALARVAAGDTGARVAARGPREIRALAEAFNAMAGRLDEARASLLRAEREAAWRDVARRLAHEIKNPLTAMRYALHRIERRVDRVPDAEREAVRQSVEAILREVQDLAFMTEQFSQYARAPEPRFERLDLADVVRAAAALQEPESLSFAGESPLPVRGDRVLLTRAVQNLLVNAREAGPPDGVVEIAWRAEGERAVVEVLDRGPGLPDTPVERLFDPYVSTKQRGSGLGLALVRDVALQHGGGVALENREGGGARARLWLPRWNDAEEGAAG</sequence>
<dbReference type="PROSITE" id="PS50885">
    <property type="entry name" value="HAMP"/>
    <property type="match status" value="1"/>
</dbReference>
<evidence type="ECO:0000256" key="5">
    <source>
        <dbReference type="ARBA" id="ARBA00022553"/>
    </source>
</evidence>
<dbReference type="SUPFAM" id="SSF55874">
    <property type="entry name" value="ATPase domain of HSP90 chaperone/DNA topoisomerase II/histidine kinase"/>
    <property type="match status" value="1"/>
</dbReference>
<dbReference type="AlphaFoldDB" id="A0A832MKE5"/>
<evidence type="ECO:0000256" key="8">
    <source>
        <dbReference type="ARBA" id="ARBA00022777"/>
    </source>
</evidence>
<dbReference type="PANTHER" id="PTHR44936">
    <property type="entry name" value="SENSOR PROTEIN CREC"/>
    <property type="match status" value="1"/>
</dbReference>
<dbReference type="CDD" id="cd06225">
    <property type="entry name" value="HAMP"/>
    <property type="match status" value="1"/>
</dbReference>
<keyword evidence="5" id="KW-0597">Phosphoprotein</keyword>
<comment type="caution">
    <text evidence="12">The sequence shown here is derived from an EMBL/GenBank/DDBJ whole genome shotgun (WGS) entry which is preliminary data.</text>
</comment>
<evidence type="ECO:0000259" key="10">
    <source>
        <dbReference type="PROSITE" id="PS50109"/>
    </source>
</evidence>
<dbReference type="PRINTS" id="PR00344">
    <property type="entry name" value="BCTRLSENSOR"/>
</dbReference>
<keyword evidence="4" id="KW-0472">Membrane</keyword>
<feature type="domain" description="Histidine kinase" evidence="10">
    <location>
        <begin position="293"/>
        <end position="498"/>
    </location>
</feature>
<evidence type="ECO:0000256" key="2">
    <source>
        <dbReference type="ARBA" id="ARBA00004651"/>
    </source>
</evidence>
<dbReference type="InterPro" id="IPR003594">
    <property type="entry name" value="HATPase_dom"/>
</dbReference>
<gene>
    <name evidence="12" type="ORF">ENR23_09895</name>
</gene>
<dbReference type="GO" id="GO:0000155">
    <property type="term" value="F:phosphorelay sensor kinase activity"/>
    <property type="evidence" value="ECO:0007669"/>
    <property type="project" value="InterPro"/>
</dbReference>
<dbReference type="SMART" id="SM00304">
    <property type="entry name" value="HAMP"/>
    <property type="match status" value="1"/>
</dbReference>
<dbReference type="SUPFAM" id="SSF158472">
    <property type="entry name" value="HAMP domain-like"/>
    <property type="match status" value="1"/>
</dbReference>
<dbReference type="InterPro" id="IPR003661">
    <property type="entry name" value="HisK_dim/P_dom"/>
</dbReference>
<dbReference type="CDD" id="cd00075">
    <property type="entry name" value="HATPase"/>
    <property type="match status" value="1"/>
</dbReference>
<evidence type="ECO:0000256" key="7">
    <source>
        <dbReference type="ARBA" id="ARBA00022741"/>
    </source>
</evidence>
<dbReference type="InterPro" id="IPR050980">
    <property type="entry name" value="2C_sensor_his_kinase"/>
</dbReference>
<dbReference type="PROSITE" id="PS50109">
    <property type="entry name" value="HIS_KIN"/>
    <property type="match status" value="1"/>
</dbReference>
<dbReference type="EC" id="2.7.13.3" evidence="3"/>
<reference evidence="12" key="1">
    <citation type="journal article" date="2020" name="mSystems">
        <title>Genome- and Community-Level Interaction Insights into Carbon Utilization and Element Cycling Functions of Hydrothermarchaeota in Hydrothermal Sediment.</title>
        <authorList>
            <person name="Zhou Z."/>
            <person name="Liu Y."/>
            <person name="Xu W."/>
            <person name="Pan J."/>
            <person name="Luo Z.H."/>
            <person name="Li M."/>
        </authorList>
    </citation>
    <scope>NUCLEOTIDE SEQUENCE [LARGE SCALE GENOMIC DNA]</scope>
    <source>
        <strain evidence="12">SpSt-381</strain>
    </source>
</reference>
<dbReference type="Gene3D" id="3.30.565.10">
    <property type="entry name" value="Histidine kinase-like ATPase, C-terminal domain"/>
    <property type="match status" value="1"/>
</dbReference>
<dbReference type="PANTHER" id="PTHR44936:SF10">
    <property type="entry name" value="SENSOR PROTEIN RSTB"/>
    <property type="match status" value="1"/>
</dbReference>